<reference evidence="2" key="2">
    <citation type="journal article" date="2011" name="Microb. Ecol.">
        <title>Taxonomic and Functional Metagenomic Profiling of the Microbial Community in the Anoxic Sediment of a Sub-saline Shallow Lake (Laguna de Carrizo, Central Spain).</title>
        <authorList>
            <person name="Ferrer M."/>
            <person name="Guazzaroni M.E."/>
            <person name="Richter M."/>
            <person name="Garcia-Salamanca A."/>
            <person name="Yarza P."/>
            <person name="Suarez-Suarez A."/>
            <person name="Solano J."/>
            <person name="Alcaide M."/>
            <person name="van Dillewijn P."/>
            <person name="Molina-Henares M.A."/>
            <person name="Lopez-Cortes N."/>
            <person name="Al-Ramahi Y."/>
            <person name="Guerrero C."/>
            <person name="Acosta A."/>
            <person name="de Eugenio L.I."/>
            <person name="Martinez V."/>
            <person name="Marques S."/>
            <person name="Rojo F."/>
            <person name="Santero E."/>
            <person name="Genilloud O."/>
            <person name="Perez-Perez J."/>
            <person name="Rossello-Mora R."/>
            <person name="Ramos J.L."/>
        </authorList>
    </citation>
    <scope>NUCLEOTIDE SEQUENCE</scope>
</reference>
<evidence type="ECO:0000313" key="2">
    <source>
        <dbReference type="EMBL" id="EFK97104.1"/>
    </source>
</evidence>
<reference evidence="2" key="1">
    <citation type="submission" date="2010-07" db="EMBL/GenBank/DDBJ databases">
        <authorList>
            <consortium name="CONSOLIDER consortium CSD2007-00005"/>
            <person name="Guazzaroni M.-E."/>
            <person name="Richter M."/>
            <person name="Garcia-Salamanca A."/>
            <person name="Yarza P."/>
            <person name="Ferrer M."/>
        </authorList>
    </citation>
    <scope>NUCLEOTIDE SEQUENCE</scope>
</reference>
<sequence>MVTIEILGFVAADYLLLPLAMISIIGLIGLAFAYFLVIFTAISIGYEVFNALWENCNLETILAKRQLKKDKAENITNVEAEPVNKSTLATESALAAVVAGVTA</sequence>
<evidence type="ECO:0000256" key="1">
    <source>
        <dbReference type="SAM" id="Phobius"/>
    </source>
</evidence>
<comment type="caution">
    <text evidence="2">The sequence shown here is derived from an EMBL/GenBank/DDBJ whole genome shotgun (WGS) entry which is preliminary data.</text>
</comment>
<accession>D9PH77</accession>
<gene>
    <name evidence="2" type="ORF">LDC_0877</name>
</gene>
<keyword evidence="1" id="KW-0472">Membrane</keyword>
<keyword evidence="1" id="KW-1133">Transmembrane helix</keyword>
<name>D9PH77_9ZZZZ</name>
<dbReference type="AlphaFoldDB" id="D9PH77"/>
<feature type="transmembrane region" description="Helical" evidence="1">
    <location>
        <begin position="15"/>
        <end position="42"/>
    </location>
</feature>
<protein>
    <submittedName>
        <fullName evidence="2">Uncharacterized protein</fullName>
    </submittedName>
</protein>
<dbReference type="EMBL" id="ADZX01000356">
    <property type="protein sequence ID" value="EFK97104.1"/>
    <property type="molecule type" value="Genomic_DNA"/>
</dbReference>
<proteinExistence type="predicted"/>
<organism evidence="2">
    <name type="scientific">sediment metagenome</name>
    <dbReference type="NCBI Taxonomy" id="749907"/>
    <lineage>
        <taxon>unclassified sequences</taxon>
        <taxon>metagenomes</taxon>
        <taxon>ecological metagenomes</taxon>
    </lineage>
</organism>
<keyword evidence="1" id="KW-0812">Transmembrane</keyword>